<feature type="compositionally biased region" description="Low complexity" evidence="1">
    <location>
        <begin position="130"/>
        <end position="146"/>
    </location>
</feature>
<dbReference type="OrthoDB" id="4024171at2759"/>
<feature type="region of interest" description="Disordered" evidence="1">
    <location>
        <begin position="125"/>
        <end position="153"/>
    </location>
</feature>
<dbReference type="Proteomes" id="UP000002037">
    <property type="component" value="Unassembled WGS sequence"/>
</dbReference>
<sequence length="574" mass="65688">MFKKLRSNSTSHSKTTTDNNRAAISRRYSSPNPVNFEILHVGNRRVRTNNNTNGTNDDDDDDDDMSPLATTQSNKSATLSEAETLYIDRQQRLELQESYIDNFTMYLPFVIRQMRLLESRRYYDTEHPSHNSNNNSESSSTSNGNHNESEPSHIIVPIDDSFDDTSTIFEETHIPMEAYAATHFKILDKSLTDFTIKRSFIMVNGMLKHNMYIFSSEESFELFKSLRSNIKRERKNSIVVYDQHGSIKRTSSATKREDLNYDDDIIIDDRPHIVPLDSKLKGLGLPLFKVMIPYLSSFRKNTPLIIFKKYKEVPSAPDPNIQDEMEFETFNFCLVYSKYFQPYRRFIFEFHPPNKPSFKIVMFQSNFRPFADFSYKNTRFRVVGPSIISGVVQHYNPHMRLLVIDEDMPSLVDDIVNKKSSSGFMKRKSNVPCVPFDMNDPDTYLNPIPNNSFANVISSSQLPQPSFISNDLPPFGSFKDSILYQNSQLLPKKYNEVGKIQIYQDKNSAQGRNLDSTLSVDIDSLVLLCIMSTLREVSIRNSGRTNAPGSIGFPGALGRQSYAFDPPSPGVFGL</sequence>
<keyword evidence="3" id="KW-1185">Reference proteome</keyword>
<dbReference type="GeneID" id="8296373"/>
<accession>C5M539</accession>
<feature type="compositionally biased region" description="Polar residues" evidence="1">
    <location>
        <begin position="68"/>
        <end position="78"/>
    </location>
</feature>
<feature type="region of interest" description="Disordered" evidence="1">
    <location>
        <begin position="1"/>
        <end position="30"/>
    </location>
</feature>
<dbReference type="KEGG" id="ctp:CTRG_02017"/>
<feature type="compositionally biased region" description="Polar residues" evidence="1">
    <location>
        <begin position="7"/>
        <end position="30"/>
    </location>
</feature>
<evidence type="ECO:0000313" key="3">
    <source>
        <dbReference type="Proteomes" id="UP000002037"/>
    </source>
</evidence>
<feature type="compositionally biased region" description="Acidic residues" evidence="1">
    <location>
        <begin position="56"/>
        <end position="65"/>
    </location>
</feature>
<evidence type="ECO:0000256" key="1">
    <source>
        <dbReference type="SAM" id="MobiDB-lite"/>
    </source>
</evidence>
<dbReference type="HOGENOM" id="CLU_018056_0_0_1"/>
<reference evidence="2 3" key="1">
    <citation type="journal article" date="2009" name="Nature">
        <title>Evolution of pathogenicity and sexual reproduction in eight Candida genomes.</title>
        <authorList>
            <person name="Butler G."/>
            <person name="Rasmussen M.D."/>
            <person name="Lin M.F."/>
            <person name="Santos M.A."/>
            <person name="Sakthikumar S."/>
            <person name="Munro C.A."/>
            <person name="Rheinbay E."/>
            <person name="Grabherr M."/>
            <person name="Forche A."/>
            <person name="Reedy J.L."/>
            <person name="Agrafioti I."/>
            <person name="Arnaud M.B."/>
            <person name="Bates S."/>
            <person name="Brown A.J."/>
            <person name="Brunke S."/>
            <person name="Costanzo M.C."/>
            <person name="Fitzpatrick D.A."/>
            <person name="de Groot P.W."/>
            <person name="Harris D."/>
            <person name="Hoyer L.L."/>
            <person name="Hube B."/>
            <person name="Klis F.M."/>
            <person name="Kodira C."/>
            <person name="Lennard N."/>
            <person name="Logue M.E."/>
            <person name="Martin R."/>
            <person name="Neiman A.M."/>
            <person name="Nikolaou E."/>
            <person name="Quail M.A."/>
            <person name="Quinn J."/>
            <person name="Santos M.C."/>
            <person name="Schmitzberger F.F."/>
            <person name="Sherlock G."/>
            <person name="Shah P."/>
            <person name="Silverstein K.A."/>
            <person name="Skrzypek M.S."/>
            <person name="Soll D."/>
            <person name="Staggs R."/>
            <person name="Stansfield I."/>
            <person name="Stumpf M.P."/>
            <person name="Sudbery P.E."/>
            <person name="Srikantha T."/>
            <person name="Zeng Q."/>
            <person name="Berman J."/>
            <person name="Berriman M."/>
            <person name="Heitman J."/>
            <person name="Gow N.A."/>
            <person name="Lorenz M.C."/>
            <person name="Birren B.W."/>
            <person name="Kellis M."/>
            <person name="Cuomo C.A."/>
        </authorList>
    </citation>
    <scope>NUCLEOTIDE SEQUENCE [LARGE SCALE GENOMIC DNA]</scope>
    <source>
        <strain evidence="3">ATCC MYA-3404 / T1</strain>
    </source>
</reference>
<organism evidence="2 3">
    <name type="scientific">Candida tropicalis (strain ATCC MYA-3404 / T1)</name>
    <name type="common">Yeast</name>
    <dbReference type="NCBI Taxonomy" id="294747"/>
    <lineage>
        <taxon>Eukaryota</taxon>
        <taxon>Fungi</taxon>
        <taxon>Dikarya</taxon>
        <taxon>Ascomycota</taxon>
        <taxon>Saccharomycotina</taxon>
        <taxon>Pichiomycetes</taxon>
        <taxon>Debaryomycetaceae</taxon>
        <taxon>Candida/Lodderomyces clade</taxon>
        <taxon>Candida</taxon>
    </lineage>
</organism>
<gene>
    <name evidence="2" type="ORF">CTRG_02017</name>
</gene>
<protein>
    <submittedName>
        <fullName evidence="2">Uncharacterized protein</fullName>
    </submittedName>
</protein>
<dbReference type="RefSeq" id="XP_002547710.1">
    <property type="nucleotide sequence ID" value="XM_002547664.1"/>
</dbReference>
<proteinExistence type="predicted"/>
<dbReference type="AlphaFoldDB" id="C5M539"/>
<feature type="region of interest" description="Disordered" evidence="1">
    <location>
        <begin position="45"/>
        <end position="78"/>
    </location>
</feature>
<name>C5M539_CANTT</name>
<dbReference type="VEuPathDB" id="FungiDB:CTRG_02017"/>
<dbReference type="eggNOG" id="ENOG502QR9U">
    <property type="taxonomic scope" value="Eukaryota"/>
</dbReference>
<dbReference type="EMBL" id="GG692396">
    <property type="protein sequence ID" value="EER35155.1"/>
    <property type="molecule type" value="Genomic_DNA"/>
</dbReference>
<evidence type="ECO:0000313" key="2">
    <source>
        <dbReference type="EMBL" id="EER35155.1"/>
    </source>
</evidence>